<comment type="similarity">
    <text evidence="2 15">Belongs to the CDP-alcohol phosphatidyltransferase class-I family.</text>
</comment>
<dbReference type="GO" id="GO:0005794">
    <property type="term" value="C:Golgi apparatus"/>
    <property type="evidence" value="ECO:0007669"/>
    <property type="project" value="TreeGrafter"/>
</dbReference>
<name>A0A2T7PJ20_POMCA</name>
<feature type="transmembrane region" description="Helical" evidence="16">
    <location>
        <begin position="246"/>
        <end position="270"/>
    </location>
</feature>
<evidence type="ECO:0000256" key="10">
    <source>
        <dbReference type="ARBA" id="ARBA00036651"/>
    </source>
</evidence>
<dbReference type="STRING" id="400727.A0A2T7PJ20"/>
<evidence type="ECO:0000256" key="2">
    <source>
        <dbReference type="ARBA" id="ARBA00010441"/>
    </source>
</evidence>
<keyword evidence="7" id="KW-0444">Lipid biosynthesis</keyword>
<feature type="transmembrane region" description="Helical" evidence="16">
    <location>
        <begin position="182"/>
        <end position="201"/>
    </location>
</feature>
<dbReference type="EMBL" id="PZQS01000003">
    <property type="protein sequence ID" value="PVD33414.1"/>
    <property type="molecule type" value="Genomic_DNA"/>
</dbReference>
<dbReference type="InterPro" id="IPR014472">
    <property type="entry name" value="CHOPT"/>
</dbReference>
<dbReference type="PIRSF" id="PIRSF015665">
    <property type="entry name" value="CHOPT"/>
    <property type="match status" value="1"/>
</dbReference>
<dbReference type="GO" id="GO:0005789">
    <property type="term" value="C:endoplasmic reticulum membrane"/>
    <property type="evidence" value="ECO:0007669"/>
    <property type="project" value="TreeGrafter"/>
</dbReference>
<evidence type="ECO:0000256" key="1">
    <source>
        <dbReference type="ARBA" id="ARBA00004141"/>
    </source>
</evidence>
<organism evidence="17 18">
    <name type="scientific">Pomacea canaliculata</name>
    <name type="common">Golden apple snail</name>
    <dbReference type="NCBI Taxonomy" id="400727"/>
    <lineage>
        <taxon>Eukaryota</taxon>
        <taxon>Metazoa</taxon>
        <taxon>Spiralia</taxon>
        <taxon>Lophotrochozoa</taxon>
        <taxon>Mollusca</taxon>
        <taxon>Gastropoda</taxon>
        <taxon>Caenogastropoda</taxon>
        <taxon>Architaenioglossa</taxon>
        <taxon>Ampullarioidea</taxon>
        <taxon>Ampullariidae</taxon>
        <taxon>Pomacea</taxon>
    </lineage>
</organism>
<keyword evidence="6 16" id="KW-0472">Membrane</keyword>
<evidence type="ECO:0000256" key="16">
    <source>
        <dbReference type="SAM" id="Phobius"/>
    </source>
</evidence>
<reference evidence="17 18" key="1">
    <citation type="submission" date="2018-04" db="EMBL/GenBank/DDBJ databases">
        <title>The genome of golden apple snail Pomacea canaliculata provides insight into stress tolerance and invasive adaptation.</title>
        <authorList>
            <person name="Liu C."/>
            <person name="Liu B."/>
            <person name="Ren Y."/>
            <person name="Zhang Y."/>
            <person name="Wang H."/>
            <person name="Li S."/>
            <person name="Jiang F."/>
            <person name="Yin L."/>
            <person name="Zhang G."/>
            <person name="Qian W."/>
            <person name="Fan W."/>
        </authorList>
    </citation>
    <scope>NUCLEOTIDE SEQUENCE [LARGE SCALE GENOMIC DNA]</scope>
    <source>
        <strain evidence="17">SZHN2017</strain>
        <tissue evidence="17">Muscle</tissue>
    </source>
</reference>
<comment type="catalytic activity">
    <reaction evidence="14">
        <text>CDP-choline + a 1,2-diacyl-sn-glycerol = a 1,2-diacyl-sn-glycero-3-phosphocholine + CMP + H(+)</text>
        <dbReference type="Rhea" id="RHEA:32939"/>
        <dbReference type="ChEBI" id="CHEBI:15378"/>
        <dbReference type="ChEBI" id="CHEBI:17815"/>
        <dbReference type="ChEBI" id="CHEBI:57643"/>
        <dbReference type="ChEBI" id="CHEBI:58779"/>
        <dbReference type="ChEBI" id="CHEBI:60377"/>
        <dbReference type="EC" id="2.7.8.2"/>
    </reaction>
    <physiologicalReaction direction="left-to-right" evidence="14">
        <dbReference type="Rhea" id="RHEA:32940"/>
    </physiologicalReaction>
</comment>
<keyword evidence="3 15" id="KW-0808">Transferase</keyword>
<dbReference type="Gene3D" id="1.20.120.1760">
    <property type="match status" value="1"/>
</dbReference>
<dbReference type="GO" id="GO:0004142">
    <property type="term" value="F:diacylglycerol cholinephosphotransferase activity"/>
    <property type="evidence" value="ECO:0007669"/>
    <property type="project" value="UniProtKB-EC"/>
</dbReference>
<evidence type="ECO:0000256" key="4">
    <source>
        <dbReference type="ARBA" id="ARBA00022692"/>
    </source>
</evidence>
<evidence type="ECO:0000256" key="12">
    <source>
        <dbReference type="ARBA" id="ARBA00037890"/>
    </source>
</evidence>
<feature type="transmembrane region" description="Helical" evidence="16">
    <location>
        <begin position="46"/>
        <end position="71"/>
    </location>
</feature>
<feature type="transmembrane region" description="Helical" evidence="16">
    <location>
        <begin position="282"/>
        <end position="301"/>
    </location>
</feature>
<dbReference type="OrthoDB" id="196717at2759"/>
<evidence type="ECO:0000256" key="3">
    <source>
        <dbReference type="ARBA" id="ARBA00022679"/>
    </source>
</evidence>
<dbReference type="PROSITE" id="PS00379">
    <property type="entry name" value="CDP_ALCOHOL_P_TRANSF"/>
    <property type="match status" value="1"/>
</dbReference>
<dbReference type="AlphaFoldDB" id="A0A2T7PJ20"/>
<evidence type="ECO:0000256" key="9">
    <source>
        <dbReference type="ARBA" id="ARBA00036100"/>
    </source>
</evidence>
<comment type="catalytic activity">
    <reaction evidence="9">
        <text>1-hexadecanoyl-2-(4Z,7Z,10Z,13Z,16Z,19Z-docosahexaenoyl)-sn-glycerol + CDP-choline = 1-hexadecanoyl-2-(4Z,7Z,10Z,13Z,16Z,19Z-docosahexaenoyl)-sn-glycero-3-phosphocholine + CMP + H(+)</text>
        <dbReference type="Rhea" id="RHEA:54332"/>
        <dbReference type="ChEBI" id="CHEBI:15378"/>
        <dbReference type="ChEBI" id="CHEBI:58779"/>
        <dbReference type="ChEBI" id="CHEBI:60377"/>
        <dbReference type="ChEBI" id="CHEBI:74963"/>
        <dbReference type="ChEBI" id="CHEBI:82949"/>
    </reaction>
    <physiologicalReaction direction="left-to-right" evidence="9">
        <dbReference type="Rhea" id="RHEA:54333"/>
    </physiologicalReaction>
</comment>
<keyword evidence="4 16" id="KW-0812">Transmembrane</keyword>
<evidence type="ECO:0000313" key="18">
    <source>
        <dbReference type="Proteomes" id="UP000245119"/>
    </source>
</evidence>
<feature type="transmembrane region" description="Helical" evidence="16">
    <location>
        <begin position="213"/>
        <end position="234"/>
    </location>
</feature>
<feature type="transmembrane region" description="Helical" evidence="16">
    <location>
        <begin position="78"/>
        <end position="96"/>
    </location>
</feature>
<evidence type="ECO:0000256" key="6">
    <source>
        <dbReference type="ARBA" id="ARBA00023136"/>
    </source>
</evidence>
<evidence type="ECO:0000256" key="14">
    <source>
        <dbReference type="ARBA" id="ARBA00048570"/>
    </source>
</evidence>
<comment type="catalytic activity">
    <reaction evidence="10">
        <text>1,2-dioctanoyl-sn-glycerol + CDP-choline = 1,2-dioctanoyl-sn-glycero-3-phosphocholine + CMP + H(+)</text>
        <dbReference type="Rhea" id="RHEA:54232"/>
        <dbReference type="ChEBI" id="CHEBI:15378"/>
        <dbReference type="ChEBI" id="CHEBI:58779"/>
        <dbReference type="ChEBI" id="CHEBI:60377"/>
        <dbReference type="ChEBI" id="CHEBI:76979"/>
        <dbReference type="ChEBI" id="CHEBI:78228"/>
    </reaction>
    <physiologicalReaction direction="left-to-right" evidence="10">
        <dbReference type="Rhea" id="RHEA:54233"/>
    </physiologicalReaction>
</comment>
<sequence>MRSGRILSEQQLKRLSEHKYSAGGQSLLEPFLQPFWRWLVEQIPLWVAPNLLTIAGLVVNIVSTLIIIYYSPDAKSEVSWWPFAGAALGLFIYQSLDAIDGKQARRTNSSSSLGELFDHGCDSVSMVFVTLGATVALNLGKETNWMMFENLMGYFLFYCAHWQTYVSGTLRFYKLDVTEGQMSVMLIYIFTAIFGSGFWEMQLPVLCLKMKMLPVYFSIFGCIVQLRSNFGVIFMEGGVGKNGSTVAGTSTIFPLFPMAAVIGLTLMVAYKSPSSVYENHPCLYILAFGIVVAKVTNRLVVAHMTKSEMDLWDSSLFGPALLVINQYFDCCCNEYLVLWLCLEICDFLGIYCFVITSKPSRPTKNSTRNNLLSSTSNGSQ</sequence>
<comment type="caution">
    <text evidence="17">The sequence shown here is derived from an EMBL/GenBank/DDBJ whole genome shotgun (WGS) entry which is preliminary data.</text>
</comment>
<comment type="pathway">
    <text evidence="12">Phospholipid metabolism; phosphatidylcholine biosynthesis; phosphatidylcholine from phosphocholine: step 2/2.</text>
</comment>
<keyword evidence="5 16" id="KW-1133">Transmembrane helix</keyword>
<accession>A0A2T7PJ20</accession>
<feature type="transmembrane region" description="Helical" evidence="16">
    <location>
        <begin position="336"/>
        <end position="356"/>
    </location>
</feature>
<dbReference type="FunFam" id="1.20.120.1760:FF:000002">
    <property type="entry name" value="Choline/ethanolamine phosphotransferase 1"/>
    <property type="match status" value="1"/>
</dbReference>
<dbReference type="InterPro" id="IPR043130">
    <property type="entry name" value="CDP-OH_PTrfase_TM_dom"/>
</dbReference>
<protein>
    <recommendedName>
        <fullName evidence="13">diacylglycerol cholinephosphotransferase</fullName>
        <ecNumber evidence="13">2.7.8.2</ecNumber>
    </recommendedName>
</protein>
<comment type="subcellular location">
    <subcellularLocation>
        <location evidence="1">Membrane</location>
        <topology evidence="1">Multi-pass membrane protein</topology>
    </subcellularLocation>
</comment>
<evidence type="ECO:0000256" key="13">
    <source>
        <dbReference type="ARBA" id="ARBA00038987"/>
    </source>
</evidence>
<dbReference type="InterPro" id="IPR048254">
    <property type="entry name" value="CDP_ALCOHOL_P_TRANSF_CS"/>
</dbReference>
<dbReference type="Proteomes" id="UP000245119">
    <property type="component" value="Linkage Group LG3"/>
</dbReference>
<dbReference type="InterPro" id="IPR000462">
    <property type="entry name" value="CDP-OH_P_trans"/>
</dbReference>
<evidence type="ECO:0000256" key="8">
    <source>
        <dbReference type="ARBA" id="ARBA00023264"/>
    </source>
</evidence>
<dbReference type="GO" id="GO:0006646">
    <property type="term" value="P:phosphatidylethanolamine biosynthetic process"/>
    <property type="evidence" value="ECO:0007669"/>
    <property type="project" value="TreeGrafter"/>
</dbReference>
<dbReference type="GO" id="GO:0004307">
    <property type="term" value="F:ethanolaminephosphotransferase activity"/>
    <property type="evidence" value="ECO:0007669"/>
    <property type="project" value="TreeGrafter"/>
</dbReference>
<dbReference type="PANTHER" id="PTHR10414">
    <property type="entry name" value="ETHANOLAMINEPHOSPHOTRANSFERASE"/>
    <property type="match status" value="1"/>
</dbReference>
<keyword evidence="18" id="KW-1185">Reference proteome</keyword>
<keyword evidence="8" id="KW-1208">Phospholipid metabolism</keyword>
<keyword evidence="7" id="KW-0594">Phospholipid biosynthesis</keyword>
<feature type="transmembrane region" description="Helical" evidence="16">
    <location>
        <begin position="151"/>
        <end position="170"/>
    </location>
</feature>
<evidence type="ECO:0000256" key="7">
    <source>
        <dbReference type="ARBA" id="ARBA00023209"/>
    </source>
</evidence>
<dbReference type="EC" id="2.7.8.2" evidence="13"/>
<keyword evidence="7" id="KW-0443">Lipid metabolism</keyword>
<gene>
    <name evidence="17" type="ORF">C0Q70_04670</name>
</gene>
<evidence type="ECO:0000256" key="5">
    <source>
        <dbReference type="ARBA" id="ARBA00022989"/>
    </source>
</evidence>
<comment type="catalytic activity">
    <reaction evidence="11">
        <text>1-hexadecanoyl-2-(9Z-octadecenoyl)-sn-glycerol + CDP-choline = 1-hexadecanoyl-2-(9Z-octadecenoyl)-sn-glycero-3-phosphocholine + CMP + H(+)</text>
        <dbReference type="Rhea" id="RHEA:54244"/>
        <dbReference type="ChEBI" id="CHEBI:15378"/>
        <dbReference type="ChEBI" id="CHEBI:58779"/>
        <dbReference type="ChEBI" id="CHEBI:60377"/>
        <dbReference type="ChEBI" id="CHEBI:73001"/>
        <dbReference type="ChEBI" id="CHEBI:75466"/>
    </reaction>
    <physiologicalReaction direction="left-to-right" evidence="11">
        <dbReference type="Rhea" id="RHEA:54245"/>
    </physiologicalReaction>
</comment>
<proteinExistence type="inferred from homology"/>
<evidence type="ECO:0000256" key="15">
    <source>
        <dbReference type="RuleBase" id="RU003750"/>
    </source>
</evidence>
<evidence type="ECO:0000313" key="17">
    <source>
        <dbReference type="EMBL" id="PVD33414.1"/>
    </source>
</evidence>
<dbReference type="Pfam" id="PF01066">
    <property type="entry name" value="CDP-OH_P_transf"/>
    <property type="match status" value="1"/>
</dbReference>
<evidence type="ECO:0000256" key="11">
    <source>
        <dbReference type="ARBA" id="ARBA00036890"/>
    </source>
</evidence>
<dbReference type="PANTHER" id="PTHR10414:SF37">
    <property type="entry name" value="BB IN A BOXCAR, ISOFORM C"/>
    <property type="match status" value="1"/>
</dbReference>